<dbReference type="Proteomes" id="UP001302274">
    <property type="component" value="Unassembled WGS sequence"/>
</dbReference>
<dbReference type="EMBL" id="JAYGJQ010000004">
    <property type="protein sequence ID" value="MEA9358606.1"/>
    <property type="molecule type" value="Genomic_DNA"/>
</dbReference>
<keyword evidence="1" id="KW-1133">Transmembrane helix</keyword>
<keyword evidence="1" id="KW-0812">Transmembrane</keyword>
<comment type="caution">
    <text evidence="2">The sequence shown here is derived from an EMBL/GenBank/DDBJ whole genome shotgun (WGS) entry which is preliminary data.</text>
</comment>
<evidence type="ECO:0000313" key="2">
    <source>
        <dbReference type="EMBL" id="MEA9358606.1"/>
    </source>
</evidence>
<reference evidence="2 3" key="1">
    <citation type="submission" date="2023-11" db="EMBL/GenBank/DDBJ databases">
        <title>A Novel Polar Bacteriovorax (B. antarcticus) Isolated from the Biocrust in Antarctica.</title>
        <authorList>
            <person name="Mun W."/>
            <person name="Choi S.Y."/>
            <person name="Mitchell R.J."/>
        </authorList>
    </citation>
    <scope>NUCLEOTIDE SEQUENCE [LARGE SCALE GENOMIC DNA]</scope>
    <source>
        <strain evidence="2 3">PP10</strain>
    </source>
</reference>
<organism evidence="2 3">
    <name type="scientific">Bacteriovorax antarcticus</name>
    <dbReference type="NCBI Taxonomy" id="3088717"/>
    <lineage>
        <taxon>Bacteria</taxon>
        <taxon>Pseudomonadati</taxon>
        <taxon>Bdellovibrionota</taxon>
        <taxon>Bacteriovoracia</taxon>
        <taxon>Bacteriovoracales</taxon>
        <taxon>Bacteriovoracaceae</taxon>
        <taxon>Bacteriovorax</taxon>
    </lineage>
</organism>
<proteinExistence type="predicted"/>
<name>A0ABU5W030_9BACT</name>
<gene>
    <name evidence="2" type="ORF">SHI21_20380</name>
</gene>
<sequence>MKKIFFIFIFFFFLGAALILAYAAMISELSVQRLYMSCMSMVLIVPVYYALKEIVASKEIKYEFYKDVFIIYLNSNRYKEIKLHEVDSIYFETPYSQVLIFKMSNGEKYKYQPSGLGPKVIHEIEAWWGGEIIGKEDNLSYRRMLIYYNFIRKVLRSQ</sequence>
<keyword evidence="3" id="KW-1185">Reference proteome</keyword>
<keyword evidence="1" id="KW-0472">Membrane</keyword>
<accession>A0ABU5W030</accession>
<protein>
    <submittedName>
        <fullName evidence="2">Uncharacterized protein</fullName>
    </submittedName>
</protein>
<feature type="transmembrane region" description="Helical" evidence="1">
    <location>
        <begin position="33"/>
        <end position="51"/>
    </location>
</feature>
<dbReference type="RefSeq" id="WP_323579091.1">
    <property type="nucleotide sequence ID" value="NZ_JAYGJQ010000004.1"/>
</dbReference>
<evidence type="ECO:0000313" key="3">
    <source>
        <dbReference type="Proteomes" id="UP001302274"/>
    </source>
</evidence>
<evidence type="ECO:0000256" key="1">
    <source>
        <dbReference type="SAM" id="Phobius"/>
    </source>
</evidence>